<accession>A0A1V6U096</accession>
<dbReference type="AlphaFoldDB" id="A0A1V6U096"/>
<evidence type="ECO:0000256" key="1">
    <source>
        <dbReference type="SAM" id="Phobius"/>
    </source>
</evidence>
<dbReference type="EMBL" id="MLKD01000001">
    <property type="protein sequence ID" value="OQE31509.1"/>
    <property type="molecule type" value="Genomic_DNA"/>
</dbReference>
<reference evidence="3" key="1">
    <citation type="journal article" date="2017" name="Nat. Microbiol.">
        <title>Global analysis of biosynthetic gene clusters reveals vast potential of secondary metabolite production in Penicillium species.</title>
        <authorList>
            <person name="Nielsen J.C."/>
            <person name="Grijseels S."/>
            <person name="Prigent S."/>
            <person name="Ji B."/>
            <person name="Dainat J."/>
            <person name="Nielsen K.F."/>
            <person name="Frisvad J.C."/>
            <person name="Workman M."/>
            <person name="Nielsen J."/>
        </authorList>
    </citation>
    <scope>NUCLEOTIDE SEQUENCE [LARGE SCALE GENOMIC DNA]</scope>
    <source>
        <strain evidence="3">IBT 24891</strain>
    </source>
</reference>
<evidence type="ECO:0000313" key="3">
    <source>
        <dbReference type="Proteomes" id="UP000191285"/>
    </source>
</evidence>
<feature type="transmembrane region" description="Helical" evidence="1">
    <location>
        <begin position="583"/>
        <end position="604"/>
    </location>
</feature>
<gene>
    <name evidence="2" type="ORF">PENSTE_c001G09960</name>
</gene>
<keyword evidence="1" id="KW-1133">Transmembrane helix</keyword>
<feature type="transmembrane region" description="Helical" evidence="1">
    <location>
        <begin position="153"/>
        <end position="172"/>
    </location>
</feature>
<keyword evidence="1" id="KW-0812">Transmembrane</keyword>
<organism evidence="2 3">
    <name type="scientific">Penicillium steckii</name>
    <dbReference type="NCBI Taxonomy" id="303698"/>
    <lineage>
        <taxon>Eukaryota</taxon>
        <taxon>Fungi</taxon>
        <taxon>Dikarya</taxon>
        <taxon>Ascomycota</taxon>
        <taxon>Pezizomycotina</taxon>
        <taxon>Eurotiomycetes</taxon>
        <taxon>Eurotiomycetidae</taxon>
        <taxon>Eurotiales</taxon>
        <taxon>Aspergillaceae</taxon>
        <taxon>Penicillium</taxon>
    </lineage>
</organism>
<sequence>MAANHELHQLQDRGIDAEQQPLLDLIKASFICFRPLDKLANLQKCPTYFDVYTNPNTRFENTYSILFPGKRYESASIFRHKDSLGRVWTGPDDDRYLSSQDGRLIPLVVQATEDILHGPKNSTWARSNIEKRTPRILQIVYMLLGERTGNKSLVSAIAWIPCSLAIAALLFFPVDLGGEIRNNGRYEQFKYHYWGYSKVSANIHELPSRDRTIRAAERNPHGTMQRLERPRKLCVLRPDGILPVENLKVWELKNITLSYIFVCYTAQQFCHGVEEDGKWLHEAAEDAARSAGVNAYWIASSCIDLADPEDVYRISDVVRGAHSLVVAIGSPQGSIISQKEMLQQLGSRIWTFPEVLLSPSHKPITVYIRDTGATRILSKGDFAFEAWGDIPISKQLIDHYEATIILSPLELVSIALQCFLNRKTAKSYYNGDHSYALMGLLRRRPKVNPQDSAFEAFCRLSLANDSDQLIERLICLLPRSLDGGDLDRPWYDINDFWDSNLWDIEPHCQVVGLGGENTVILSGAFGAPIHWECFEPVSLFMRNTLKRWVGKVIIRTSPLFVIIGVSLLAVSRSKGGDLLAITIFGWIFIGLYILLSLASPYFIYSLYCGKTWAAQPWLFGFEGHMRIDQIEELIFGINLGRLRWSPYSSDLSQHNENTHGECEGLDPTDRTPENLAPDSFVSEARNSEYGELKLFTLVDTNTLTVTLFRSVRPPVAMLLCGSEGGMQRALLCSYDWKTQTLCRETVLRVQTVIMEQMSRVDRFRLALKRPLGDTAEFTINVD</sequence>
<name>A0A1V6U096_9EURO</name>
<evidence type="ECO:0008006" key="4">
    <source>
        <dbReference type="Google" id="ProtNLM"/>
    </source>
</evidence>
<protein>
    <recommendedName>
        <fullName evidence="4">Heterokaryon incompatibility domain-containing protein</fullName>
    </recommendedName>
</protein>
<dbReference type="STRING" id="303698.A0A1V6U096"/>
<dbReference type="Proteomes" id="UP000191285">
    <property type="component" value="Unassembled WGS sequence"/>
</dbReference>
<keyword evidence="1" id="KW-0472">Membrane</keyword>
<comment type="caution">
    <text evidence="2">The sequence shown here is derived from an EMBL/GenBank/DDBJ whole genome shotgun (WGS) entry which is preliminary data.</text>
</comment>
<keyword evidence="3" id="KW-1185">Reference proteome</keyword>
<dbReference type="OrthoDB" id="2624308at2759"/>
<evidence type="ECO:0000313" key="2">
    <source>
        <dbReference type="EMBL" id="OQE31509.1"/>
    </source>
</evidence>
<feature type="transmembrane region" description="Helical" evidence="1">
    <location>
        <begin position="552"/>
        <end position="571"/>
    </location>
</feature>
<proteinExistence type="predicted"/>